<proteinExistence type="predicted"/>
<dbReference type="InterPro" id="IPR036884">
    <property type="entry name" value="2Fe-2S-bd_dom_sf"/>
</dbReference>
<protein>
    <submittedName>
        <fullName evidence="7">(2Fe-2S)-binding protein</fullName>
    </submittedName>
</protein>
<dbReference type="InterPro" id="IPR002888">
    <property type="entry name" value="2Fe-2S-bd"/>
</dbReference>
<name>A0A5M8A119_9BURK</name>
<dbReference type="SUPFAM" id="SSF54292">
    <property type="entry name" value="2Fe-2S ferredoxin-like"/>
    <property type="match status" value="1"/>
</dbReference>
<dbReference type="GO" id="GO:0016491">
    <property type="term" value="F:oxidoreductase activity"/>
    <property type="evidence" value="ECO:0007669"/>
    <property type="project" value="UniProtKB-KW"/>
</dbReference>
<dbReference type="InterPro" id="IPR036010">
    <property type="entry name" value="2Fe-2S_ferredoxin-like_sf"/>
</dbReference>
<evidence type="ECO:0000259" key="6">
    <source>
        <dbReference type="PROSITE" id="PS51085"/>
    </source>
</evidence>
<dbReference type="FunFam" id="1.10.150.120:FF:000003">
    <property type="entry name" value="Carbon monoxide dehydrogenase, small subunit"/>
    <property type="match status" value="1"/>
</dbReference>
<sequence>MSVPRPPSQLSLNVNRTERSVCADPATPLLYVLRNDLECNGPKYGCGLGQCGACTVLIDGVAARSCVVPVRAAVGHVVTTLEGLARGERLDPVQQAFIEEQAAQCGYCLNGMIMTAKALLSMHPDPTDEQIREALRFNLCRCGTHVEIVRAVKRAAVLLGQAGQQAEPR</sequence>
<evidence type="ECO:0000256" key="2">
    <source>
        <dbReference type="ARBA" id="ARBA00022723"/>
    </source>
</evidence>
<dbReference type="PANTHER" id="PTHR44379">
    <property type="entry name" value="OXIDOREDUCTASE WITH IRON-SULFUR SUBUNIT"/>
    <property type="match status" value="1"/>
</dbReference>
<dbReference type="PROSITE" id="PS51085">
    <property type="entry name" value="2FE2S_FER_2"/>
    <property type="match status" value="1"/>
</dbReference>
<evidence type="ECO:0000256" key="1">
    <source>
        <dbReference type="ARBA" id="ARBA00022714"/>
    </source>
</evidence>
<organism evidence="7 8">
    <name type="scientific">Cupriavidus cauae</name>
    <dbReference type="NCBI Taxonomy" id="2608999"/>
    <lineage>
        <taxon>Bacteria</taxon>
        <taxon>Pseudomonadati</taxon>
        <taxon>Pseudomonadota</taxon>
        <taxon>Betaproteobacteria</taxon>
        <taxon>Burkholderiales</taxon>
        <taxon>Burkholderiaceae</taxon>
        <taxon>Cupriavidus</taxon>
    </lineage>
</organism>
<reference evidence="7 8" key="1">
    <citation type="submission" date="2019-09" db="EMBL/GenBank/DDBJ databases">
        <title>Isolation of a novel species in the genus Cupriavidus from patients with sepsis using whole genome sequencing.</title>
        <authorList>
            <person name="Kweon O.J."/>
            <person name="Lee M.-K."/>
        </authorList>
    </citation>
    <scope>NUCLEOTIDE SEQUENCE [LARGE SCALE GENOMIC DNA]</scope>
    <source>
        <strain evidence="7 8">MKL-01</strain>
    </source>
</reference>
<dbReference type="GO" id="GO:0051537">
    <property type="term" value="F:2 iron, 2 sulfur cluster binding"/>
    <property type="evidence" value="ECO:0007669"/>
    <property type="project" value="UniProtKB-KW"/>
</dbReference>
<dbReference type="Proteomes" id="UP000324324">
    <property type="component" value="Unassembled WGS sequence"/>
</dbReference>
<dbReference type="Gene3D" id="1.10.150.120">
    <property type="entry name" value="[2Fe-2S]-binding domain"/>
    <property type="match status" value="1"/>
</dbReference>
<keyword evidence="4" id="KW-0408">Iron</keyword>
<dbReference type="Pfam" id="PF01799">
    <property type="entry name" value="Fer2_2"/>
    <property type="match status" value="1"/>
</dbReference>
<dbReference type="CDD" id="cd00207">
    <property type="entry name" value="fer2"/>
    <property type="match status" value="1"/>
</dbReference>
<dbReference type="InterPro" id="IPR051452">
    <property type="entry name" value="Diverse_Oxidoreductases"/>
</dbReference>
<dbReference type="InterPro" id="IPR006058">
    <property type="entry name" value="2Fe2S_fd_BS"/>
</dbReference>
<gene>
    <name evidence="7" type="ORF">F1599_23790</name>
</gene>
<keyword evidence="5" id="KW-0411">Iron-sulfur</keyword>
<evidence type="ECO:0000313" key="7">
    <source>
        <dbReference type="EMBL" id="KAA6117378.1"/>
    </source>
</evidence>
<dbReference type="RefSeq" id="WP_150084746.1">
    <property type="nucleotide sequence ID" value="NZ_VWRN01000068.1"/>
</dbReference>
<dbReference type="Pfam" id="PF00111">
    <property type="entry name" value="Fer2"/>
    <property type="match status" value="1"/>
</dbReference>
<evidence type="ECO:0000313" key="8">
    <source>
        <dbReference type="Proteomes" id="UP000324324"/>
    </source>
</evidence>
<evidence type="ECO:0000256" key="5">
    <source>
        <dbReference type="ARBA" id="ARBA00023014"/>
    </source>
</evidence>
<keyword evidence="3" id="KW-0560">Oxidoreductase</keyword>
<dbReference type="Gene3D" id="3.10.20.30">
    <property type="match status" value="1"/>
</dbReference>
<keyword evidence="1" id="KW-0001">2Fe-2S</keyword>
<evidence type="ECO:0000256" key="3">
    <source>
        <dbReference type="ARBA" id="ARBA00023002"/>
    </source>
</evidence>
<comment type="caution">
    <text evidence="7">The sequence shown here is derived from an EMBL/GenBank/DDBJ whole genome shotgun (WGS) entry which is preliminary data.</text>
</comment>
<keyword evidence="8" id="KW-1185">Reference proteome</keyword>
<dbReference type="GO" id="GO:0046872">
    <property type="term" value="F:metal ion binding"/>
    <property type="evidence" value="ECO:0007669"/>
    <property type="project" value="UniProtKB-KW"/>
</dbReference>
<dbReference type="PANTHER" id="PTHR44379:SF6">
    <property type="entry name" value="BLR6046 PROTEIN"/>
    <property type="match status" value="1"/>
</dbReference>
<evidence type="ECO:0000256" key="4">
    <source>
        <dbReference type="ARBA" id="ARBA00023004"/>
    </source>
</evidence>
<dbReference type="EMBL" id="VWRN01000068">
    <property type="protein sequence ID" value="KAA6117378.1"/>
    <property type="molecule type" value="Genomic_DNA"/>
</dbReference>
<dbReference type="PROSITE" id="PS00197">
    <property type="entry name" value="2FE2S_FER_1"/>
    <property type="match status" value="1"/>
</dbReference>
<accession>A0A5M8A119</accession>
<dbReference type="InterPro" id="IPR001041">
    <property type="entry name" value="2Fe-2S_ferredoxin-type"/>
</dbReference>
<keyword evidence="2" id="KW-0479">Metal-binding</keyword>
<dbReference type="AlphaFoldDB" id="A0A5M8A119"/>
<feature type="domain" description="2Fe-2S ferredoxin-type" evidence="6">
    <location>
        <begin position="8"/>
        <end position="84"/>
    </location>
</feature>
<dbReference type="SUPFAM" id="SSF47741">
    <property type="entry name" value="CO dehydrogenase ISP C-domain like"/>
    <property type="match status" value="1"/>
</dbReference>
<dbReference type="InterPro" id="IPR012675">
    <property type="entry name" value="Beta-grasp_dom_sf"/>
</dbReference>